<sequence length="121" mass="13140">MVLTRLRIHGSRPSFWGTYARCIKRHASGVSASGDPAITHQTPNTHAGSSNPTKTSKAYGDLPKIFIASNGAAALPLPDWNPSYIVPPQLETTEIELAKPKRRSRKKKGDADCIKFENKGG</sequence>
<evidence type="ECO:0000313" key="2">
    <source>
        <dbReference type="EMBL" id="KAF9535821.1"/>
    </source>
</evidence>
<dbReference type="AlphaFoldDB" id="A0A9P6EUV0"/>
<comment type="caution">
    <text evidence="2">The sequence shown here is derived from an EMBL/GenBank/DDBJ whole genome shotgun (WGS) entry which is preliminary data.</text>
</comment>
<proteinExistence type="predicted"/>
<name>A0A9P6EUV0_9AGAR</name>
<feature type="compositionally biased region" description="Polar residues" evidence="1">
    <location>
        <begin position="39"/>
        <end position="56"/>
    </location>
</feature>
<organism evidence="2 3">
    <name type="scientific">Crepidotus variabilis</name>
    <dbReference type="NCBI Taxonomy" id="179855"/>
    <lineage>
        <taxon>Eukaryota</taxon>
        <taxon>Fungi</taxon>
        <taxon>Dikarya</taxon>
        <taxon>Basidiomycota</taxon>
        <taxon>Agaricomycotina</taxon>
        <taxon>Agaricomycetes</taxon>
        <taxon>Agaricomycetidae</taxon>
        <taxon>Agaricales</taxon>
        <taxon>Agaricineae</taxon>
        <taxon>Crepidotaceae</taxon>
        <taxon>Crepidotus</taxon>
    </lineage>
</organism>
<dbReference type="EMBL" id="MU157824">
    <property type="protein sequence ID" value="KAF9535821.1"/>
    <property type="molecule type" value="Genomic_DNA"/>
</dbReference>
<feature type="region of interest" description="Disordered" evidence="1">
    <location>
        <begin position="30"/>
        <end position="56"/>
    </location>
</feature>
<protein>
    <submittedName>
        <fullName evidence="2">Uncharacterized protein</fullName>
    </submittedName>
</protein>
<evidence type="ECO:0000313" key="3">
    <source>
        <dbReference type="Proteomes" id="UP000807306"/>
    </source>
</evidence>
<reference evidence="2" key="1">
    <citation type="submission" date="2020-11" db="EMBL/GenBank/DDBJ databases">
        <authorList>
            <consortium name="DOE Joint Genome Institute"/>
            <person name="Ahrendt S."/>
            <person name="Riley R."/>
            <person name="Andreopoulos W."/>
            <person name="Labutti K."/>
            <person name="Pangilinan J."/>
            <person name="Ruiz-Duenas F.J."/>
            <person name="Barrasa J.M."/>
            <person name="Sanchez-Garcia M."/>
            <person name="Camarero S."/>
            <person name="Miyauchi S."/>
            <person name="Serrano A."/>
            <person name="Linde D."/>
            <person name="Babiker R."/>
            <person name="Drula E."/>
            <person name="Ayuso-Fernandez I."/>
            <person name="Pacheco R."/>
            <person name="Padilla G."/>
            <person name="Ferreira P."/>
            <person name="Barriuso J."/>
            <person name="Kellner H."/>
            <person name="Castanera R."/>
            <person name="Alfaro M."/>
            <person name="Ramirez L."/>
            <person name="Pisabarro A.G."/>
            <person name="Kuo A."/>
            <person name="Tritt A."/>
            <person name="Lipzen A."/>
            <person name="He G."/>
            <person name="Yan M."/>
            <person name="Ng V."/>
            <person name="Cullen D."/>
            <person name="Martin F."/>
            <person name="Rosso M.-N."/>
            <person name="Henrissat B."/>
            <person name="Hibbett D."/>
            <person name="Martinez A.T."/>
            <person name="Grigoriev I.V."/>
        </authorList>
    </citation>
    <scope>NUCLEOTIDE SEQUENCE</scope>
    <source>
        <strain evidence="2">CBS 506.95</strain>
    </source>
</reference>
<accession>A0A9P6EUV0</accession>
<keyword evidence="3" id="KW-1185">Reference proteome</keyword>
<evidence type="ECO:0000256" key="1">
    <source>
        <dbReference type="SAM" id="MobiDB-lite"/>
    </source>
</evidence>
<feature type="compositionally biased region" description="Basic and acidic residues" evidence="1">
    <location>
        <begin position="109"/>
        <end position="121"/>
    </location>
</feature>
<feature type="region of interest" description="Disordered" evidence="1">
    <location>
        <begin position="96"/>
        <end position="121"/>
    </location>
</feature>
<gene>
    <name evidence="2" type="ORF">CPB83DRAFT_36887</name>
</gene>
<dbReference type="Proteomes" id="UP000807306">
    <property type="component" value="Unassembled WGS sequence"/>
</dbReference>